<sequence length="194" mass="21723">MLQWSLSLAIVLGFLAVGLGGNYWFSSSTSDTIEDVRLTRSQYQTLEQQLNLLQSPGITPLLNTLQEDMDALQIRLVEVMTQQPLPTGVVQVEYEQSVLPHKLEEGNGESISVLRLTLDLAVLHAMGLLEMFDRIDRSIGMWPYETRACELHRLTQQGLSAQCVVDFYHWSDSAERDAAQLPPVLFESPFGSVA</sequence>
<dbReference type="Proteomes" id="UP000250079">
    <property type="component" value="Chromosome"/>
</dbReference>
<protein>
    <submittedName>
        <fullName evidence="1">Uncharacterized protein</fullName>
    </submittedName>
</protein>
<organism evidence="1 2">
    <name type="scientific">Granulosicoccus antarcticus IMCC3135</name>
    <dbReference type="NCBI Taxonomy" id="1192854"/>
    <lineage>
        <taxon>Bacteria</taxon>
        <taxon>Pseudomonadati</taxon>
        <taxon>Pseudomonadota</taxon>
        <taxon>Gammaproteobacteria</taxon>
        <taxon>Chromatiales</taxon>
        <taxon>Granulosicoccaceae</taxon>
        <taxon>Granulosicoccus</taxon>
    </lineage>
</organism>
<name>A0A2Z2P1W6_9GAMM</name>
<reference evidence="1 2" key="1">
    <citation type="submission" date="2016-12" db="EMBL/GenBank/DDBJ databases">
        <authorList>
            <person name="Song W.-J."/>
            <person name="Kurnit D.M."/>
        </authorList>
    </citation>
    <scope>NUCLEOTIDE SEQUENCE [LARGE SCALE GENOMIC DNA]</scope>
    <source>
        <strain evidence="1 2">IMCC3135</strain>
    </source>
</reference>
<dbReference type="EMBL" id="CP018632">
    <property type="protein sequence ID" value="ASJ76238.1"/>
    <property type="molecule type" value="Genomic_DNA"/>
</dbReference>
<dbReference type="RefSeq" id="WP_088921039.1">
    <property type="nucleotide sequence ID" value="NZ_CP018632.1"/>
</dbReference>
<keyword evidence="2" id="KW-1185">Reference proteome</keyword>
<dbReference type="AlphaFoldDB" id="A0A2Z2P1W6"/>
<accession>A0A2Z2P1W6</accession>
<gene>
    <name evidence="1" type="ORF">IMCC3135_30945</name>
</gene>
<evidence type="ECO:0000313" key="2">
    <source>
        <dbReference type="Proteomes" id="UP000250079"/>
    </source>
</evidence>
<proteinExistence type="predicted"/>
<dbReference type="KEGG" id="gai:IMCC3135_30945"/>
<evidence type="ECO:0000313" key="1">
    <source>
        <dbReference type="EMBL" id="ASJ76238.1"/>
    </source>
</evidence>